<proteinExistence type="predicted"/>
<dbReference type="PANTHER" id="PTHR43466:SF1">
    <property type="entry name" value="2-OXO-4-HYDROXY-4-CARBOXY-5-UREIDOIMIDAZOLINE DECARBOXYLASE-RELATED"/>
    <property type="match status" value="1"/>
</dbReference>
<evidence type="ECO:0000313" key="9">
    <source>
        <dbReference type="Proteomes" id="UP000235861"/>
    </source>
</evidence>
<keyword evidence="6" id="KW-0456">Lyase</keyword>
<dbReference type="InterPro" id="IPR017580">
    <property type="entry name" value="OHCU_decarboxylase-1"/>
</dbReference>
<dbReference type="PANTHER" id="PTHR43466">
    <property type="entry name" value="2-OXO-4-HYDROXY-4-CARBOXY-5-UREIDOIMIDAZOLINE DECARBOXYLASE-RELATED"/>
    <property type="match status" value="1"/>
</dbReference>
<sequence>MLLTELNQFASASFIEHLADIFEHSPWVAEGALATRPYSGIDELHQAMVNVVECADLAQQLALIRAHPELAGKAAIRGELTAASTNEQQGAGLNACSAEEFQQLQYLNQRYNEQFGFPFIIAVKGHNRESIIQAFTQRLANSREQEIKTALTQIYQIAYFRLHALLA</sequence>
<evidence type="ECO:0000256" key="5">
    <source>
        <dbReference type="ARBA" id="ARBA00022793"/>
    </source>
</evidence>
<dbReference type="EMBL" id="PGGC01000077">
    <property type="protein sequence ID" value="PJG59180.1"/>
    <property type="molecule type" value="Genomic_DNA"/>
</dbReference>
<keyword evidence="9" id="KW-1185">Reference proteome</keyword>
<organism evidence="8 9">
    <name type="scientific">Aeromonas cavernicola</name>
    <dbReference type="NCBI Taxonomy" id="1006623"/>
    <lineage>
        <taxon>Bacteria</taxon>
        <taxon>Pseudomonadati</taxon>
        <taxon>Pseudomonadota</taxon>
        <taxon>Gammaproteobacteria</taxon>
        <taxon>Aeromonadales</taxon>
        <taxon>Aeromonadaceae</taxon>
        <taxon>Aeromonas</taxon>
    </lineage>
</organism>
<name>A0A2H9U558_9GAMM</name>
<protein>
    <recommendedName>
        <fullName evidence="3">2-oxo-4-hydroxy-4-carboxy-5-ureidoimidazoline decarboxylase</fullName>
        <ecNumber evidence="3">4.1.1.97</ecNumber>
    </recommendedName>
</protein>
<comment type="catalytic activity">
    <reaction evidence="1">
        <text>5-hydroxy-2-oxo-4-ureido-2,5-dihydro-1H-imidazole-5-carboxylate + H(+) = (S)-allantoin + CO2</text>
        <dbReference type="Rhea" id="RHEA:26301"/>
        <dbReference type="ChEBI" id="CHEBI:15378"/>
        <dbReference type="ChEBI" id="CHEBI:15678"/>
        <dbReference type="ChEBI" id="CHEBI:16526"/>
        <dbReference type="ChEBI" id="CHEBI:58639"/>
        <dbReference type="EC" id="4.1.1.97"/>
    </reaction>
</comment>
<dbReference type="Pfam" id="PF09349">
    <property type="entry name" value="OHCU_decarbox"/>
    <property type="match status" value="1"/>
</dbReference>
<dbReference type="RefSeq" id="WP_100293783.1">
    <property type="nucleotide sequence ID" value="NZ_PGGC01000077.1"/>
</dbReference>
<evidence type="ECO:0000256" key="6">
    <source>
        <dbReference type="ARBA" id="ARBA00023239"/>
    </source>
</evidence>
<keyword evidence="4" id="KW-0659">Purine metabolism</keyword>
<feature type="domain" description="Oxo-4-hydroxy-4-carboxy-5-ureidoimidazoline decarboxylase" evidence="7">
    <location>
        <begin position="7"/>
        <end position="162"/>
    </location>
</feature>
<reference evidence="8 9" key="1">
    <citation type="submission" date="2017-11" db="EMBL/GenBank/DDBJ databases">
        <title>Draft genome sequence of environmental isolate Aeromonas cavernicola sp. nov. MDC 2508.</title>
        <authorList>
            <person name="Colston S.M."/>
            <person name="Navarro A."/>
            <person name="Martinez-Murcia A.J."/>
            <person name="Graf J."/>
        </authorList>
    </citation>
    <scope>NUCLEOTIDE SEQUENCE [LARGE SCALE GENOMIC DNA]</scope>
    <source>
        <strain evidence="8 9">MDC 2508</strain>
    </source>
</reference>
<dbReference type="OrthoDB" id="9800909at2"/>
<evidence type="ECO:0000313" key="8">
    <source>
        <dbReference type="EMBL" id="PJG59180.1"/>
    </source>
</evidence>
<dbReference type="NCBIfam" id="TIGR03164">
    <property type="entry name" value="UHCUDC"/>
    <property type="match status" value="1"/>
</dbReference>
<dbReference type="Gene3D" id="1.10.3330.10">
    <property type="entry name" value="Oxo-4-hydroxy-4-carboxy-5-ureidoimidazoline decarboxylase"/>
    <property type="match status" value="1"/>
</dbReference>
<dbReference type="SUPFAM" id="SSF158694">
    <property type="entry name" value="UraD-Like"/>
    <property type="match status" value="1"/>
</dbReference>
<dbReference type="GO" id="GO:0019628">
    <property type="term" value="P:urate catabolic process"/>
    <property type="evidence" value="ECO:0007669"/>
    <property type="project" value="UniProtKB-UniPathway"/>
</dbReference>
<keyword evidence="5" id="KW-0210">Decarboxylase</keyword>
<dbReference type="UniPathway" id="UPA00394">
    <property type="reaction ID" value="UER00652"/>
</dbReference>
<comment type="pathway">
    <text evidence="2">Purine metabolism; urate degradation; (S)-allantoin from urate: step 3/3.</text>
</comment>
<dbReference type="AlphaFoldDB" id="A0A2H9U558"/>
<comment type="caution">
    <text evidence="8">The sequence shown here is derived from an EMBL/GenBank/DDBJ whole genome shotgun (WGS) entry which is preliminary data.</text>
</comment>
<evidence type="ECO:0000259" key="7">
    <source>
        <dbReference type="Pfam" id="PF09349"/>
    </source>
</evidence>
<dbReference type="GO" id="GO:0000255">
    <property type="term" value="P:allantoin metabolic process"/>
    <property type="evidence" value="ECO:0007669"/>
    <property type="project" value="InterPro"/>
</dbReference>
<evidence type="ECO:0000256" key="3">
    <source>
        <dbReference type="ARBA" id="ARBA00012257"/>
    </source>
</evidence>
<dbReference type="EC" id="4.1.1.97" evidence="3"/>
<evidence type="ECO:0000256" key="2">
    <source>
        <dbReference type="ARBA" id="ARBA00004754"/>
    </source>
</evidence>
<evidence type="ECO:0000256" key="1">
    <source>
        <dbReference type="ARBA" id="ARBA00001163"/>
    </source>
</evidence>
<evidence type="ECO:0000256" key="4">
    <source>
        <dbReference type="ARBA" id="ARBA00022631"/>
    </source>
</evidence>
<dbReference type="GO" id="GO:0006144">
    <property type="term" value="P:purine nucleobase metabolic process"/>
    <property type="evidence" value="ECO:0007669"/>
    <property type="project" value="UniProtKB-KW"/>
</dbReference>
<dbReference type="InterPro" id="IPR018020">
    <property type="entry name" value="OHCU_decarboxylase"/>
</dbReference>
<dbReference type="GO" id="GO:0051997">
    <property type="term" value="F:2-oxo-4-hydroxy-4-carboxy-5-ureidoimidazoline decarboxylase activity"/>
    <property type="evidence" value="ECO:0007669"/>
    <property type="project" value="UniProtKB-EC"/>
</dbReference>
<dbReference type="Proteomes" id="UP000235861">
    <property type="component" value="Unassembled WGS sequence"/>
</dbReference>
<gene>
    <name evidence="8" type="primary">uraD</name>
    <name evidence="8" type="ORF">CUC53_08675</name>
</gene>
<accession>A0A2H9U558</accession>
<dbReference type="InterPro" id="IPR036778">
    <property type="entry name" value="OHCU_decarboxylase_sf"/>
</dbReference>